<keyword evidence="2" id="KW-1185">Reference proteome</keyword>
<gene>
    <name evidence="1" type="ORF">AB2L28_20240</name>
</gene>
<dbReference type="Gene3D" id="1.20.1440.100">
    <property type="entry name" value="SG protein - dephosphorylation function"/>
    <property type="match status" value="1"/>
</dbReference>
<comment type="caution">
    <text evidence="1">The sequence shown here is derived from an EMBL/GenBank/DDBJ whole genome shotgun (WGS) entry which is preliminary data.</text>
</comment>
<name>A0ABV4I972_9ACTN</name>
<dbReference type="EMBL" id="JBGGTQ010000013">
    <property type="protein sequence ID" value="MEZ0494575.1"/>
    <property type="molecule type" value="Genomic_DNA"/>
</dbReference>
<dbReference type="Gene3D" id="3.40.50.1000">
    <property type="entry name" value="HAD superfamily/HAD-like"/>
    <property type="match status" value="1"/>
</dbReference>
<evidence type="ECO:0000313" key="1">
    <source>
        <dbReference type="EMBL" id="MEZ0494575.1"/>
    </source>
</evidence>
<dbReference type="RefSeq" id="WP_370720839.1">
    <property type="nucleotide sequence ID" value="NZ_JBGGTQ010000013.1"/>
</dbReference>
<protein>
    <submittedName>
        <fullName evidence="1">Haloacid dehalogenase-like hydrolase</fullName>
    </submittedName>
</protein>
<dbReference type="SUPFAM" id="SSF56784">
    <property type="entry name" value="HAD-like"/>
    <property type="match status" value="1"/>
</dbReference>
<organism evidence="1 2">
    <name type="scientific">Kineococcus mangrovi</name>
    <dbReference type="NCBI Taxonomy" id="1660183"/>
    <lineage>
        <taxon>Bacteria</taxon>
        <taxon>Bacillati</taxon>
        <taxon>Actinomycetota</taxon>
        <taxon>Actinomycetes</taxon>
        <taxon>Kineosporiales</taxon>
        <taxon>Kineosporiaceae</taxon>
        <taxon>Kineococcus</taxon>
    </lineage>
</organism>
<accession>A0ABV4I972</accession>
<proteinExistence type="predicted"/>
<dbReference type="InterPro" id="IPR036412">
    <property type="entry name" value="HAD-like_sf"/>
</dbReference>
<evidence type="ECO:0000313" key="2">
    <source>
        <dbReference type="Proteomes" id="UP001566476"/>
    </source>
</evidence>
<reference evidence="1 2" key="1">
    <citation type="submission" date="2024-07" db="EMBL/GenBank/DDBJ databases">
        <authorList>
            <person name="Thanompreechachai J."/>
            <person name="Duangmal K."/>
        </authorList>
    </citation>
    <scope>NUCLEOTIDE SEQUENCE [LARGE SCALE GENOMIC DNA]</scope>
    <source>
        <strain evidence="1 2">TBRC 1896</strain>
    </source>
</reference>
<sequence>MDGTLVAGDAFGAFLLGRWRRSPLRLAAALAAAPLLLLDRRAELLVVATATAGTTDAALRRRWREHAARHARAGGVPEALERLAAHRRAGDRVLVATACADPLARLVLDALGLADVELVATPYEHRRWRTPRASAIRGEAKVRALRRAGVVLPVDDAYSDSLRDLPLLRAARTPHLVRPRRRDLPRWRRALGGVEVLGPVRGAGPAPRTGLLRRVVRRPAPPRGR</sequence>
<dbReference type="Proteomes" id="UP001566476">
    <property type="component" value="Unassembled WGS sequence"/>
</dbReference>
<dbReference type="InterPro" id="IPR023214">
    <property type="entry name" value="HAD_sf"/>
</dbReference>
<dbReference type="Pfam" id="PF12710">
    <property type="entry name" value="HAD"/>
    <property type="match status" value="1"/>
</dbReference>